<dbReference type="FunFam" id="3.40.50.300:FF:000108">
    <property type="entry name" value="ATP-dependent RNA helicase RhlE"/>
    <property type="match status" value="1"/>
</dbReference>
<dbReference type="OrthoDB" id="9805696at2"/>
<dbReference type="InterPro" id="IPR014001">
    <property type="entry name" value="Helicase_ATP-bd"/>
</dbReference>
<evidence type="ECO:0000256" key="8">
    <source>
        <dbReference type="ARBA" id="ARBA00047984"/>
    </source>
</evidence>
<dbReference type="InterPro" id="IPR044742">
    <property type="entry name" value="DEAD/DEAH_RhlB"/>
</dbReference>
<comment type="subcellular location">
    <subcellularLocation>
        <location evidence="9">Cytoplasm</location>
    </subcellularLocation>
</comment>
<keyword evidence="4 9" id="KW-0347">Helicase</keyword>
<evidence type="ECO:0000259" key="14">
    <source>
        <dbReference type="PROSITE" id="PS51195"/>
    </source>
</evidence>
<dbReference type="HAMAP" id="MF_00964">
    <property type="entry name" value="DEAD_helicase_DeaD"/>
    <property type="match status" value="1"/>
</dbReference>
<evidence type="ECO:0000313" key="18">
    <source>
        <dbReference type="Proteomes" id="UP000190962"/>
    </source>
</evidence>
<feature type="compositionally biased region" description="Basic and acidic residues" evidence="11">
    <location>
        <begin position="557"/>
        <end position="575"/>
    </location>
</feature>
<feature type="short sequence motif" description="Q motif" evidence="10">
    <location>
        <begin position="7"/>
        <end position="35"/>
    </location>
</feature>
<dbReference type="PROSITE" id="PS51195">
    <property type="entry name" value="Q_MOTIF"/>
    <property type="match status" value="1"/>
</dbReference>
<evidence type="ECO:0000256" key="3">
    <source>
        <dbReference type="ARBA" id="ARBA00022801"/>
    </source>
</evidence>
<dbReference type="PROSITE" id="PS51192">
    <property type="entry name" value="HELICASE_ATP_BIND_1"/>
    <property type="match status" value="1"/>
</dbReference>
<dbReference type="InterPro" id="IPR027417">
    <property type="entry name" value="P-loop_NTPase"/>
</dbReference>
<dbReference type="CDD" id="cd12499">
    <property type="entry name" value="RRM_EcCsdA_like"/>
    <property type="match status" value="1"/>
</dbReference>
<dbReference type="InterPro" id="IPR000629">
    <property type="entry name" value="RNA-helicase_DEAD-box_CS"/>
</dbReference>
<protein>
    <recommendedName>
        <fullName evidence="9">ATP-dependent RNA helicase DeaD</fullName>
        <ecNumber evidence="9">3.6.4.13</ecNumber>
    </recommendedName>
    <alternativeName>
        <fullName evidence="9">Cold-shock DEAD box protein A</fullName>
    </alternativeName>
</protein>
<dbReference type="CDD" id="cd00268">
    <property type="entry name" value="DEADc"/>
    <property type="match status" value="1"/>
</dbReference>
<dbReference type="PROSITE" id="PS51194">
    <property type="entry name" value="HELICASE_CTER"/>
    <property type="match status" value="1"/>
</dbReference>
<evidence type="ECO:0000256" key="11">
    <source>
        <dbReference type="SAM" id="MobiDB-lite"/>
    </source>
</evidence>
<feature type="compositionally biased region" description="Basic and acidic residues" evidence="11">
    <location>
        <begin position="442"/>
        <end position="469"/>
    </location>
</feature>
<dbReference type="SMART" id="SM00487">
    <property type="entry name" value="DEXDc"/>
    <property type="match status" value="1"/>
</dbReference>
<dbReference type="STRING" id="2340.JV46_11090"/>
<keyword evidence="5 9" id="KW-0067">ATP-binding</keyword>
<dbReference type="GO" id="GO:0005829">
    <property type="term" value="C:cytosol"/>
    <property type="evidence" value="ECO:0007669"/>
    <property type="project" value="TreeGrafter"/>
</dbReference>
<dbReference type="eggNOG" id="COG0513">
    <property type="taxonomic scope" value="Bacteria"/>
</dbReference>
<evidence type="ECO:0000256" key="7">
    <source>
        <dbReference type="ARBA" id="ARBA00023016"/>
    </source>
</evidence>
<gene>
    <name evidence="9 15" type="primary">csdA</name>
    <name evidence="9" type="synonym">deaD</name>
    <name evidence="16" type="ORF">BOV88_10580</name>
    <name evidence="15" type="ORF">JV46_11090</name>
</gene>
<dbReference type="GO" id="GO:0033592">
    <property type="term" value="F:RNA strand annealing activity"/>
    <property type="evidence" value="ECO:0007669"/>
    <property type="project" value="TreeGrafter"/>
</dbReference>
<dbReference type="InterPro" id="IPR057325">
    <property type="entry name" value="DeaD_dimer"/>
</dbReference>
<evidence type="ECO:0000313" key="15">
    <source>
        <dbReference type="EMBL" id="KHF25398.1"/>
    </source>
</evidence>
<evidence type="ECO:0000256" key="5">
    <source>
        <dbReference type="ARBA" id="ARBA00022840"/>
    </source>
</evidence>
<keyword evidence="1 9" id="KW-0963">Cytoplasm</keyword>
<dbReference type="Gene3D" id="3.40.50.300">
    <property type="entry name" value="P-loop containing nucleotide triphosphate hydrolases"/>
    <property type="match status" value="2"/>
</dbReference>
<evidence type="ECO:0000313" key="17">
    <source>
        <dbReference type="Proteomes" id="UP000030856"/>
    </source>
</evidence>
<evidence type="ECO:0000256" key="2">
    <source>
        <dbReference type="ARBA" id="ARBA00022741"/>
    </source>
</evidence>
<evidence type="ECO:0000313" key="16">
    <source>
        <dbReference type="EMBL" id="OOY34322.1"/>
    </source>
</evidence>
<dbReference type="PANTHER" id="PTHR47963">
    <property type="entry name" value="DEAD-BOX ATP-DEPENDENT RNA HELICASE 47, MITOCHONDRIAL"/>
    <property type="match status" value="1"/>
</dbReference>
<feature type="domain" description="Helicase C-terminal" evidence="13">
    <location>
        <begin position="233"/>
        <end position="380"/>
    </location>
</feature>
<feature type="domain" description="DEAD-box RNA helicase Q" evidence="14">
    <location>
        <begin position="7"/>
        <end position="35"/>
    </location>
</feature>
<proteinExistence type="inferred from homology"/>
<evidence type="ECO:0000256" key="9">
    <source>
        <dbReference type="HAMAP-Rule" id="MF_00964"/>
    </source>
</evidence>
<feature type="domain" description="Helicase ATP-binding" evidence="12">
    <location>
        <begin position="38"/>
        <end position="209"/>
    </location>
</feature>
<dbReference type="CDD" id="cd18787">
    <property type="entry name" value="SF2_C_DEAD"/>
    <property type="match status" value="1"/>
</dbReference>
<keyword evidence="17" id="KW-1185">Reference proteome</keyword>
<sequence>MADNATIQFRDLALAPELITALDKIGYEVPSPIQATAIPPLLEKRDIIGQAQTGTGKTAAFALPLLTHIKLNQKLPQVLVLTPTRELAIQVSEAFQKYASDLRGFHVLPIYGGQDYGTQIRALKRGVHVVVGTPGRVMDHMRKGTLKLDNLQTLVLDEADEMLRMGFIDDVEWVLEQTPDERQVALFSATMPPVIRRIANKHLNKPAEISIDVTTRTADTVRQRYWLVSGAHKLDAITRILEAETFDATIVFVRTKTATSELAEKLAARGYRTAALNGDIAQKERERVVDRLKTNKLDILIATDVAARGLDVPRISHVINYDIPHDTESYIHRIGRTGRAGRMGDAILFVAPRERRMLRTIERATKQEITAMDLPSTADINSKRIERFKQRITDTIADADLDIFHQVIEQYRSEHDADISAIAAALAYMSQGDAPLLLKKPSKPERKPKERGQERERTRDKRQQKEPAKEKRRPRKDQDLEGTEPFRIEVGSEHGVQPANIVGAVCNEAGLDSQYIMNLEIFDTYSTMRLPEGMPRDVFRDLKKAWVCGKQLQIKHLDKPEKTKRVHKATKENPRRKPKKKS</sequence>
<dbReference type="EMBL" id="MPNX01000017">
    <property type="protein sequence ID" value="OOY34322.1"/>
    <property type="molecule type" value="Genomic_DNA"/>
</dbReference>
<dbReference type="PANTHER" id="PTHR47963:SF8">
    <property type="entry name" value="ATP-DEPENDENT RNA HELICASE DEAD"/>
    <property type="match status" value="1"/>
</dbReference>
<feature type="region of interest" description="Disordered" evidence="11">
    <location>
        <begin position="435"/>
        <end position="483"/>
    </location>
</feature>
<feature type="region of interest" description="Disordered" evidence="11">
    <location>
        <begin position="557"/>
        <end position="582"/>
    </location>
</feature>
<dbReference type="InterPro" id="IPR050547">
    <property type="entry name" value="DEAD_box_RNA_helicases"/>
</dbReference>
<dbReference type="GO" id="GO:0070417">
    <property type="term" value="P:cellular response to cold"/>
    <property type="evidence" value="ECO:0007669"/>
    <property type="project" value="InterPro"/>
</dbReference>
<evidence type="ECO:0000256" key="10">
    <source>
        <dbReference type="PROSITE-ProRule" id="PRU00552"/>
    </source>
</evidence>
<reference evidence="16 18" key="2">
    <citation type="submission" date="2016-11" db="EMBL/GenBank/DDBJ databases">
        <title>Mixed transmission modes and dynamic genome evolution in an obligate animal-bacterial symbiosis.</title>
        <authorList>
            <person name="Russell S.L."/>
            <person name="Corbett-Detig R.B."/>
            <person name="Cavanaugh C.M."/>
        </authorList>
    </citation>
    <scope>NUCLEOTIDE SEQUENCE [LARGE SCALE GENOMIC DNA]</scope>
    <source>
        <strain evidence="16">MA-KB16</strain>
    </source>
</reference>
<dbReference type="InterPro" id="IPR005580">
    <property type="entry name" value="DbpA/CsdA_RNA-bd_dom"/>
</dbReference>
<dbReference type="GO" id="GO:0003724">
    <property type="term" value="F:RNA helicase activity"/>
    <property type="evidence" value="ECO:0007669"/>
    <property type="project" value="UniProtKB-UniRule"/>
</dbReference>
<comment type="catalytic activity">
    <reaction evidence="8 9">
        <text>ATP + H2O = ADP + phosphate + H(+)</text>
        <dbReference type="Rhea" id="RHEA:13065"/>
        <dbReference type="ChEBI" id="CHEBI:15377"/>
        <dbReference type="ChEBI" id="CHEBI:15378"/>
        <dbReference type="ChEBI" id="CHEBI:30616"/>
        <dbReference type="ChEBI" id="CHEBI:43474"/>
        <dbReference type="ChEBI" id="CHEBI:456216"/>
        <dbReference type="EC" id="3.6.4.13"/>
    </reaction>
</comment>
<name>A0A0B0H5D9_SOVGS</name>
<dbReference type="Proteomes" id="UP000190962">
    <property type="component" value="Unassembled WGS sequence"/>
</dbReference>
<dbReference type="PROSITE" id="PS00039">
    <property type="entry name" value="DEAD_ATP_HELICASE"/>
    <property type="match status" value="1"/>
</dbReference>
<dbReference type="Pfam" id="PF03880">
    <property type="entry name" value="DbpA"/>
    <property type="match status" value="1"/>
</dbReference>
<dbReference type="GO" id="GO:0000027">
    <property type="term" value="P:ribosomal large subunit assembly"/>
    <property type="evidence" value="ECO:0007669"/>
    <property type="project" value="UniProtKB-UniRule"/>
</dbReference>
<comment type="caution">
    <text evidence="15">The sequence shown here is derived from an EMBL/GenBank/DDBJ whole genome shotgun (WGS) entry which is preliminary data.</text>
</comment>
<dbReference type="RefSeq" id="WP_043117626.1">
    <property type="nucleotide sequence ID" value="NZ_JRAA01000002.1"/>
</dbReference>
<dbReference type="InterPro" id="IPR012677">
    <property type="entry name" value="Nucleotide-bd_a/b_plait_sf"/>
</dbReference>
<comment type="similarity">
    <text evidence="9">Belongs to the DEAD box helicase family. DeaD/CsdA subfamily.</text>
</comment>
<dbReference type="GO" id="GO:0016787">
    <property type="term" value="F:hydrolase activity"/>
    <property type="evidence" value="ECO:0007669"/>
    <property type="project" value="UniProtKB-KW"/>
</dbReference>
<dbReference type="SMART" id="SM00490">
    <property type="entry name" value="HELICc"/>
    <property type="match status" value="1"/>
</dbReference>
<dbReference type="InterPro" id="IPR028618">
    <property type="entry name" value="DEAD_helicase_DeaD"/>
</dbReference>
<evidence type="ECO:0000256" key="4">
    <source>
        <dbReference type="ARBA" id="ARBA00022806"/>
    </source>
</evidence>
<evidence type="ECO:0000256" key="6">
    <source>
        <dbReference type="ARBA" id="ARBA00022884"/>
    </source>
</evidence>
<dbReference type="Proteomes" id="UP000030856">
    <property type="component" value="Unassembled WGS sequence"/>
</dbReference>
<reference evidence="15 17" key="1">
    <citation type="journal article" date="2014" name="BMC Genomics">
        <title>The genome of the intracellular bacterium of the coastal bivalve, Solemya velum: a blueprint for thriving in and out of symbiosis.</title>
        <authorList>
            <person name="Dmytrenko O."/>
            <person name="Russell S.L."/>
            <person name="Loo W.T."/>
            <person name="Fontanez K.M."/>
            <person name="Liao L."/>
            <person name="Roeselers G."/>
            <person name="Sharma R."/>
            <person name="Stewart F.J."/>
            <person name="Newton I.L."/>
            <person name="Woyke T."/>
            <person name="Wu D."/>
            <person name="Lang J.M."/>
            <person name="Eisen J.A."/>
            <person name="Cavanaugh C.M."/>
        </authorList>
    </citation>
    <scope>NUCLEOTIDE SEQUENCE [LARGE SCALE GENOMIC DNA]</scope>
    <source>
        <strain evidence="15 17">WH</strain>
    </source>
</reference>
<dbReference type="GO" id="GO:0005840">
    <property type="term" value="C:ribosome"/>
    <property type="evidence" value="ECO:0007669"/>
    <property type="project" value="TreeGrafter"/>
</dbReference>
<dbReference type="SUPFAM" id="SSF52540">
    <property type="entry name" value="P-loop containing nucleoside triphosphate hydrolases"/>
    <property type="match status" value="1"/>
</dbReference>
<dbReference type="GO" id="GO:0005524">
    <property type="term" value="F:ATP binding"/>
    <property type="evidence" value="ECO:0007669"/>
    <property type="project" value="UniProtKB-UniRule"/>
</dbReference>
<dbReference type="Gene3D" id="3.30.70.330">
    <property type="match status" value="1"/>
</dbReference>
<dbReference type="InterPro" id="IPR001650">
    <property type="entry name" value="Helicase_C-like"/>
</dbReference>
<evidence type="ECO:0000259" key="13">
    <source>
        <dbReference type="PROSITE" id="PS51194"/>
    </source>
</evidence>
<dbReference type="AlphaFoldDB" id="A0A0B0H5D9"/>
<keyword evidence="6 9" id="KW-0694">RNA-binding</keyword>
<organism evidence="15 17">
    <name type="scientific">Solemya velum gill symbiont</name>
    <dbReference type="NCBI Taxonomy" id="2340"/>
    <lineage>
        <taxon>Bacteria</taxon>
        <taxon>Pseudomonadati</taxon>
        <taxon>Pseudomonadota</taxon>
        <taxon>Gammaproteobacteria</taxon>
        <taxon>sulfur-oxidizing symbionts</taxon>
    </lineage>
</organism>
<evidence type="ECO:0000256" key="1">
    <source>
        <dbReference type="ARBA" id="ARBA00022490"/>
    </source>
</evidence>
<evidence type="ECO:0000259" key="12">
    <source>
        <dbReference type="PROSITE" id="PS51192"/>
    </source>
</evidence>
<dbReference type="GO" id="GO:0006401">
    <property type="term" value="P:RNA catabolic process"/>
    <property type="evidence" value="ECO:0007669"/>
    <property type="project" value="UniProtKB-UniRule"/>
</dbReference>
<dbReference type="PATRIC" id="fig|2340.3.peg.2017"/>
<dbReference type="InterPro" id="IPR014014">
    <property type="entry name" value="RNA_helicase_DEAD_Q_motif"/>
</dbReference>
<dbReference type="Pfam" id="PF00270">
    <property type="entry name" value="DEAD"/>
    <property type="match status" value="1"/>
</dbReference>
<keyword evidence="3 9" id="KW-0378">Hydrolase</keyword>
<dbReference type="Pfam" id="PF25399">
    <property type="entry name" value="DeaD_dimer"/>
    <property type="match status" value="1"/>
</dbReference>
<dbReference type="InterPro" id="IPR034415">
    <property type="entry name" value="CsdA_RRM"/>
</dbReference>
<dbReference type="GeneID" id="86992308"/>
<dbReference type="InterPro" id="IPR011545">
    <property type="entry name" value="DEAD/DEAH_box_helicase_dom"/>
</dbReference>
<comment type="function">
    <text evidence="9">DEAD-box RNA helicase involved in various cellular processes at low temperature, including ribosome biogenesis, mRNA degradation and translation initiation.</text>
</comment>
<dbReference type="EMBL" id="JRAA01000002">
    <property type="protein sequence ID" value="KHF25398.1"/>
    <property type="molecule type" value="Genomic_DNA"/>
</dbReference>
<dbReference type="Pfam" id="PF00271">
    <property type="entry name" value="Helicase_C"/>
    <property type="match status" value="1"/>
</dbReference>
<dbReference type="EC" id="3.6.4.13" evidence="9"/>
<keyword evidence="7 9" id="KW-0346">Stress response</keyword>
<accession>A0A0B0H5D9</accession>
<keyword evidence="2 9" id="KW-0547">Nucleotide-binding</keyword>